<evidence type="ECO:0000256" key="4">
    <source>
        <dbReference type="ARBA" id="ARBA00023163"/>
    </source>
</evidence>
<accession>A0ABW0Q4C9</accession>
<name>A0ABW0Q4C9_9BURK</name>
<organism evidence="6 7">
    <name type="scientific">Polaromonas jejuensis</name>
    <dbReference type="NCBI Taxonomy" id="457502"/>
    <lineage>
        <taxon>Bacteria</taxon>
        <taxon>Pseudomonadati</taxon>
        <taxon>Pseudomonadota</taxon>
        <taxon>Betaproteobacteria</taxon>
        <taxon>Burkholderiales</taxon>
        <taxon>Comamonadaceae</taxon>
        <taxon>Polaromonas</taxon>
    </lineage>
</organism>
<protein>
    <submittedName>
        <fullName evidence="6">LysR family transcriptional regulator</fullName>
    </submittedName>
</protein>
<dbReference type="PRINTS" id="PR00039">
    <property type="entry name" value="HTHLYSR"/>
</dbReference>
<dbReference type="Pfam" id="PF00126">
    <property type="entry name" value="HTH_1"/>
    <property type="match status" value="1"/>
</dbReference>
<dbReference type="PANTHER" id="PTHR30537">
    <property type="entry name" value="HTH-TYPE TRANSCRIPTIONAL REGULATOR"/>
    <property type="match status" value="1"/>
</dbReference>
<dbReference type="PROSITE" id="PS50931">
    <property type="entry name" value="HTH_LYSR"/>
    <property type="match status" value="1"/>
</dbReference>
<gene>
    <name evidence="6" type="ORF">ACFPP7_02220</name>
</gene>
<dbReference type="Pfam" id="PF03466">
    <property type="entry name" value="LysR_substrate"/>
    <property type="match status" value="1"/>
</dbReference>
<dbReference type="CDD" id="cd08422">
    <property type="entry name" value="PBP2_CrgA_like"/>
    <property type="match status" value="1"/>
</dbReference>
<dbReference type="Gene3D" id="1.10.10.10">
    <property type="entry name" value="Winged helix-like DNA-binding domain superfamily/Winged helix DNA-binding domain"/>
    <property type="match status" value="1"/>
</dbReference>
<evidence type="ECO:0000256" key="1">
    <source>
        <dbReference type="ARBA" id="ARBA00009437"/>
    </source>
</evidence>
<feature type="domain" description="HTH lysR-type" evidence="5">
    <location>
        <begin position="1"/>
        <end position="59"/>
    </location>
</feature>
<keyword evidence="3" id="KW-0238">DNA-binding</keyword>
<dbReference type="EMBL" id="JBHSMX010000004">
    <property type="protein sequence ID" value="MFC5519734.1"/>
    <property type="molecule type" value="Genomic_DNA"/>
</dbReference>
<comment type="similarity">
    <text evidence="1">Belongs to the LysR transcriptional regulatory family.</text>
</comment>
<dbReference type="Proteomes" id="UP001596084">
    <property type="component" value="Unassembled WGS sequence"/>
</dbReference>
<dbReference type="InterPro" id="IPR005119">
    <property type="entry name" value="LysR_subst-bd"/>
</dbReference>
<evidence type="ECO:0000259" key="5">
    <source>
        <dbReference type="PROSITE" id="PS50931"/>
    </source>
</evidence>
<dbReference type="RefSeq" id="WP_068835869.1">
    <property type="nucleotide sequence ID" value="NZ_JBHSMX010000004.1"/>
</dbReference>
<keyword evidence="7" id="KW-1185">Reference proteome</keyword>
<reference evidence="7" key="1">
    <citation type="journal article" date="2019" name="Int. J. Syst. Evol. Microbiol.">
        <title>The Global Catalogue of Microorganisms (GCM) 10K type strain sequencing project: providing services to taxonomists for standard genome sequencing and annotation.</title>
        <authorList>
            <consortium name="The Broad Institute Genomics Platform"/>
            <consortium name="The Broad Institute Genome Sequencing Center for Infectious Disease"/>
            <person name="Wu L."/>
            <person name="Ma J."/>
        </authorList>
    </citation>
    <scope>NUCLEOTIDE SEQUENCE [LARGE SCALE GENOMIC DNA]</scope>
    <source>
        <strain evidence="7">CGMCC 4.7277</strain>
    </source>
</reference>
<sequence>MDQLKRMAIFAEVVAAGSLTAAARQLGMTPSAVSQHLRQLEQSLGLALLHRSTRRLTLTEAGERYHAGCAAMVAAARSAEQALARLRDEPEGELRLAAPIGFGSLLATALAPLRSYPKLKLGLLLDDTLIDLIESRVDIALRVGTQADSTLVARKLGSMKRQLCASPAYLAERGWPVQPQDLLQHDLLGSRPRNASFDMVELHGPNGAQQTLRLEGRVHASQVTAVHALCVAGWGISMGVSEDDRKALADGRLLPVLPGWQLADVPVYAVTPRRGEQPAKVRHALDLLALYFGHADGTKATDAATATRTVTAP</sequence>
<dbReference type="InterPro" id="IPR036388">
    <property type="entry name" value="WH-like_DNA-bd_sf"/>
</dbReference>
<dbReference type="InterPro" id="IPR036390">
    <property type="entry name" value="WH_DNA-bd_sf"/>
</dbReference>
<evidence type="ECO:0000313" key="7">
    <source>
        <dbReference type="Proteomes" id="UP001596084"/>
    </source>
</evidence>
<dbReference type="Gene3D" id="3.40.190.290">
    <property type="match status" value="1"/>
</dbReference>
<evidence type="ECO:0000256" key="2">
    <source>
        <dbReference type="ARBA" id="ARBA00023015"/>
    </source>
</evidence>
<keyword evidence="2" id="KW-0805">Transcription regulation</keyword>
<comment type="caution">
    <text evidence="6">The sequence shown here is derived from an EMBL/GenBank/DDBJ whole genome shotgun (WGS) entry which is preliminary data.</text>
</comment>
<dbReference type="InterPro" id="IPR058163">
    <property type="entry name" value="LysR-type_TF_proteobact-type"/>
</dbReference>
<dbReference type="SUPFAM" id="SSF46785">
    <property type="entry name" value="Winged helix' DNA-binding domain"/>
    <property type="match status" value="1"/>
</dbReference>
<dbReference type="InterPro" id="IPR000847">
    <property type="entry name" value="LysR_HTH_N"/>
</dbReference>
<proteinExistence type="inferred from homology"/>
<evidence type="ECO:0000313" key="6">
    <source>
        <dbReference type="EMBL" id="MFC5519734.1"/>
    </source>
</evidence>
<evidence type="ECO:0000256" key="3">
    <source>
        <dbReference type="ARBA" id="ARBA00023125"/>
    </source>
</evidence>
<dbReference type="SUPFAM" id="SSF53850">
    <property type="entry name" value="Periplasmic binding protein-like II"/>
    <property type="match status" value="1"/>
</dbReference>
<keyword evidence="4" id="KW-0804">Transcription</keyword>
<dbReference type="PANTHER" id="PTHR30537:SF30">
    <property type="entry name" value="TRANSCRIPTIONAL REGULATOR-RELATED"/>
    <property type="match status" value="1"/>
</dbReference>